<evidence type="ECO:0008006" key="3">
    <source>
        <dbReference type="Google" id="ProtNLM"/>
    </source>
</evidence>
<evidence type="ECO:0000313" key="2">
    <source>
        <dbReference type="Proteomes" id="UP000620133"/>
    </source>
</evidence>
<name>A0A7U9XVX6_9MOLU</name>
<dbReference type="AlphaFoldDB" id="A0A7U9XVX6"/>
<sequence>MNAMPAWYEWIGYIASLIVLISLVMSSLKKLRWINMVGSIIFAIYGLLIGSYPVAIMNLGIVIVNIYYLIQMYGQKDLFKLIPILDNTYLTHFMEVYKKDMSHFIDLGYDITKTGLIKYYVIRNTVPAGLFIGKPVEDNMIEILVDYTTPAYRDFKTADFLFEDQREVFLKKGYKVFLSKPGHEKHQAYLEKIGFKPATYLNEAYYKKEI</sequence>
<dbReference type="InterPro" id="IPR019629">
    <property type="entry name" value="Uncharacterised_HI1736/YgjV"/>
</dbReference>
<protein>
    <recommendedName>
        <fullName evidence="3">Inner membrane protein</fullName>
    </recommendedName>
</protein>
<organism evidence="1 2">
    <name type="scientific">Mariniplasma anaerobium</name>
    <dbReference type="NCBI Taxonomy" id="2735436"/>
    <lineage>
        <taxon>Bacteria</taxon>
        <taxon>Bacillati</taxon>
        <taxon>Mycoplasmatota</taxon>
        <taxon>Mollicutes</taxon>
        <taxon>Acholeplasmatales</taxon>
        <taxon>Acholeplasmataceae</taxon>
        <taxon>Mariniplasma</taxon>
    </lineage>
</organism>
<dbReference type="SUPFAM" id="SSF55729">
    <property type="entry name" value="Acyl-CoA N-acyltransferases (Nat)"/>
    <property type="match status" value="1"/>
</dbReference>
<proteinExistence type="predicted"/>
<evidence type="ECO:0000313" key="1">
    <source>
        <dbReference type="EMBL" id="BCR36850.1"/>
    </source>
</evidence>
<dbReference type="InterPro" id="IPR016181">
    <property type="entry name" value="Acyl_CoA_acyltransferase"/>
</dbReference>
<accession>A0A7U9XVX6</accession>
<reference evidence="1" key="1">
    <citation type="submission" date="2021-01" db="EMBL/GenBank/DDBJ databases">
        <title>Draft genome sequence of Acholeplasmataceae bacterium strain Mahy22.</title>
        <authorList>
            <person name="Watanabe M."/>
            <person name="Kojima H."/>
            <person name="Fukui M."/>
        </authorList>
    </citation>
    <scope>NUCLEOTIDE SEQUENCE</scope>
    <source>
        <strain evidence="1">Mahy22</strain>
    </source>
</reference>
<dbReference type="Proteomes" id="UP000620133">
    <property type="component" value="Chromosome"/>
</dbReference>
<dbReference type="Pfam" id="PF10688">
    <property type="entry name" value="Imp-YgjV"/>
    <property type="match status" value="1"/>
</dbReference>
<dbReference type="KEGG" id="manr:MPAN_017430"/>
<keyword evidence="2" id="KW-1185">Reference proteome</keyword>
<gene>
    <name evidence="1" type="ORF">MPAN_017430</name>
</gene>
<dbReference type="EMBL" id="AP024412">
    <property type="protein sequence ID" value="BCR36850.1"/>
    <property type="molecule type" value="Genomic_DNA"/>
</dbReference>